<name>A0A5J5F8V5_9PEZI</name>
<evidence type="ECO:0000313" key="2">
    <source>
        <dbReference type="Proteomes" id="UP000326924"/>
    </source>
</evidence>
<reference evidence="1 2" key="1">
    <citation type="submission" date="2019-09" db="EMBL/GenBank/DDBJ databases">
        <title>Draft genome of the ectomycorrhizal ascomycete Sphaerosporella brunnea.</title>
        <authorList>
            <consortium name="DOE Joint Genome Institute"/>
            <person name="Benucci G.M."/>
            <person name="Marozzi G."/>
            <person name="Antonielli L."/>
            <person name="Sanchez S."/>
            <person name="Marco P."/>
            <person name="Wang X."/>
            <person name="Falini L.B."/>
            <person name="Barry K."/>
            <person name="Haridas S."/>
            <person name="Lipzen A."/>
            <person name="Labutti K."/>
            <person name="Grigoriev I.V."/>
            <person name="Murat C."/>
            <person name="Martin F."/>
            <person name="Albertini E."/>
            <person name="Donnini D."/>
            <person name="Bonito G."/>
        </authorList>
    </citation>
    <scope>NUCLEOTIDE SEQUENCE [LARGE SCALE GENOMIC DNA]</scope>
    <source>
        <strain evidence="1 2">Sb_GMNB300</strain>
    </source>
</reference>
<dbReference type="AlphaFoldDB" id="A0A5J5F8V5"/>
<comment type="caution">
    <text evidence="1">The sequence shown here is derived from an EMBL/GenBank/DDBJ whole genome shotgun (WGS) entry which is preliminary data.</text>
</comment>
<sequence length="200" mass="21876">MQKLQTSRLQKQHPYRDISHKFTSYKTRAAARTPMMPTAEPATWRTAALGVLVALLPPLVLLVLLEEAVAAEMMARAASDSTLEAALWARAVWVLKKAATLLVPPAMALERSLVMADHPEMLEYLLWISELIEETAPVAWAQLDPIAAVASLMWELMWEPAAAVASEKIEPGAEVAAPTAVEILESTTDLTTLMASLKLH</sequence>
<proteinExistence type="predicted"/>
<organism evidence="1 2">
    <name type="scientific">Sphaerosporella brunnea</name>
    <dbReference type="NCBI Taxonomy" id="1250544"/>
    <lineage>
        <taxon>Eukaryota</taxon>
        <taxon>Fungi</taxon>
        <taxon>Dikarya</taxon>
        <taxon>Ascomycota</taxon>
        <taxon>Pezizomycotina</taxon>
        <taxon>Pezizomycetes</taxon>
        <taxon>Pezizales</taxon>
        <taxon>Pyronemataceae</taxon>
        <taxon>Sphaerosporella</taxon>
    </lineage>
</organism>
<evidence type="ECO:0000313" key="1">
    <source>
        <dbReference type="EMBL" id="KAA8913485.1"/>
    </source>
</evidence>
<dbReference type="EMBL" id="VXIS01000014">
    <property type="protein sequence ID" value="KAA8913485.1"/>
    <property type="molecule type" value="Genomic_DNA"/>
</dbReference>
<keyword evidence="2" id="KW-1185">Reference proteome</keyword>
<protein>
    <submittedName>
        <fullName evidence="1">Uncharacterized protein</fullName>
    </submittedName>
</protein>
<accession>A0A5J5F8V5</accession>
<dbReference type="Proteomes" id="UP000326924">
    <property type="component" value="Unassembled WGS sequence"/>
</dbReference>
<dbReference type="InParanoid" id="A0A5J5F8V5"/>
<gene>
    <name evidence="1" type="ORF">FN846DRAFT_929306</name>
</gene>